<feature type="compositionally biased region" description="Polar residues" evidence="1">
    <location>
        <begin position="44"/>
        <end position="63"/>
    </location>
</feature>
<dbReference type="AlphaFoldDB" id="A0AAD5M0B0"/>
<name>A0AAD5M0B0_PYTIN</name>
<evidence type="ECO:0000256" key="1">
    <source>
        <dbReference type="SAM" id="MobiDB-lite"/>
    </source>
</evidence>
<evidence type="ECO:0000313" key="2">
    <source>
        <dbReference type="EMBL" id="KAJ0391229.1"/>
    </source>
</evidence>
<sequence length="180" mass="19247">MSPPDDDEVSVFRALAAYPDVLKSYIAARAQAIAPRADQREHAGSTNGNVTARQAQKRSTTIATEPSISVPYAALSPTGASGYTAWDNATIAGEPPGPKRLRTDDLSDGPFMREALSTTPLQRRAHALLYDTAVTGTSPQEFVKSLLAHGLVGFALHPAVLSRLYDFQFGVLGLSIMHLL</sequence>
<feature type="region of interest" description="Disordered" evidence="1">
    <location>
        <begin position="86"/>
        <end position="108"/>
    </location>
</feature>
<accession>A0AAD5M0B0</accession>
<reference evidence="2" key="1">
    <citation type="submission" date="2021-12" db="EMBL/GenBank/DDBJ databases">
        <title>Prjna785345.</title>
        <authorList>
            <person name="Rujirawat T."/>
            <person name="Krajaejun T."/>
        </authorList>
    </citation>
    <scope>NUCLEOTIDE SEQUENCE</scope>
    <source>
        <strain evidence="2">Pi057C3</strain>
    </source>
</reference>
<dbReference type="EMBL" id="JAKCXM010001203">
    <property type="protein sequence ID" value="KAJ0391229.1"/>
    <property type="molecule type" value="Genomic_DNA"/>
</dbReference>
<feature type="region of interest" description="Disordered" evidence="1">
    <location>
        <begin position="37"/>
        <end position="63"/>
    </location>
</feature>
<gene>
    <name evidence="2" type="ORF">P43SY_012032</name>
</gene>
<comment type="caution">
    <text evidence="2">The sequence shown here is derived from an EMBL/GenBank/DDBJ whole genome shotgun (WGS) entry which is preliminary data.</text>
</comment>
<evidence type="ECO:0000313" key="3">
    <source>
        <dbReference type="Proteomes" id="UP001209570"/>
    </source>
</evidence>
<keyword evidence="3" id="KW-1185">Reference proteome</keyword>
<protein>
    <submittedName>
        <fullName evidence="2">Uncharacterized protein</fullName>
    </submittedName>
</protein>
<proteinExistence type="predicted"/>
<organism evidence="2 3">
    <name type="scientific">Pythium insidiosum</name>
    <name type="common">Pythiosis disease agent</name>
    <dbReference type="NCBI Taxonomy" id="114742"/>
    <lineage>
        <taxon>Eukaryota</taxon>
        <taxon>Sar</taxon>
        <taxon>Stramenopiles</taxon>
        <taxon>Oomycota</taxon>
        <taxon>Peronosporomycetes</taxon>
        <taxon>Pythiales</taxon>
        <taxon>Pythiaceae</taxon>
        <taxon>Pythium</taxon>
    </lineage>
</organism>
<dbReference type="Proteomes" id="UP001209570">
    <property type="component" value="Unassembled WGS sequence"/>
</dbReference>